<dbReference type="InterPro" id="IPR029056">
    <property type="entry name" value="Ribokinase-like"/>
</dbReference>
<dbReference type="SUPFAM" id="SSF53613">
    <property type="entry name" value="Ribokinase-like"/>
    <property type="match status" value="1"/>
</dbReference>
<evidence type="ECO:0000259" key="1">
    <source>
        <dbReference type="Pfam" id="PF00294"/>
    </source>
</evidence>
<protein>
    <submittedName>
        <fullName evidence="2">Sugar kinases, ribokinase family</fullName>
    </submittedName>
</protein>
<reference evidence="2" key="1">
    <citation type="journal article" date="2015" name="Genome Announc.">
        <title>Draft Genome Sequences of Anaerolinea thermolimosa IMO-1, Bellilinea caldifistulae GOMI-1, Leptolinea tardivitalis YMTK-2, Levilinea saccharolytica KIBI-1, Longilinea arvoryzae KOME-1, Previously Described as Members of the Class Anaerolineae (Chloroflexi).</title>
        <authorList>
            <person name="Matsuura N."/>
            <person name="Tourlousse M.D."/>
            <person name="Ohashi A."/>
            <person name="Hugenholtz P."/>
            <person name="Sekiguchi Y."/>
        </authorList>
    </citation>
    <scope>NUCLEOTIDE SEQUENCE</scope>
    <source>
        <strain evidence="2">KIBI-1</strain>
    </source>
</reference>
<dbReference type="OrthoDB" id="9813569at2"/>
<evidence type="ECO:0000313" key="4">
    <source>
        <dbReference type="Proteomes" id="UP000050501"/>
    </source>
</evidence>
<accession>A0A0M9U373</accession>
<dbReference type="Pfam" id="PF00294">
    <property type="entry name" value="PfkB"/>
    <property type="match status" value="1"/>
</dbReference>
<sequence length="300" mass="32234">MANQQSAYDVVFIGNYTKDTIITPAGTRYVDGGGMNYAANAAARLGLKTAVVTRLSREDVHVVEGLQANGVDCFATYSPSSTLMKLEYPTTDPDIRTLTVAGIAGSITAADVDGFTTRAAAINSSLRGEVGLDVIRALRERGTLVAADMQGFVRVLRGQSLIYEPWPEMEATLAQVDVVKSDAVEAEFLTGTKDIYQAAKIYAQMGPAEIVLTHKDGVLIYDRGATYEYGFYPAQLVGRSGRGDTCVGTYLSKRLSMNPQEAGLWAAAVTSLKMEALGPFNRSVPEVEAFIASKYRQTVG</sequence>
<dbReference type="Proteomes" id="UP000050501">
    <property type="component" value="Unassembled WGS sequence"/>
</dbReference>
<dbReference type="InterPro" id="IPR011611">
    <property type="entry name" value="PfkB_dom"/>
</dbReference>
<evidence type="ECO:0000313" key="3">
    <source>
        <dbReference type="EMBL" id="KPL81675.1"/>
    </source>
</evidence>
<gene>
    <name evidence="3" type="ORF">ADN01_10180</name>
    <name evidence="2" type="ORF">LSAC_03397</name>
</gene>
<name>A0A0M9U373_9CHLR</name>
<dbReference type="Gene3D" id="3.40.1190.20">
    <property type="match status" value="1"/>
</dbReference>
<keyword evidence="4" id="KW-1185">Reference proteome</keyword>
<keyword evidence="2" id="KW-0418">Kinase</keyword>
<keyword evidence="2" id="KW-0808">Transferase</keyword>
<dbReference type="EMBL" id="DF967975">
    <property type="protein sequence ID" value="GAP19493.1"/>
    <property type="molecule type" value="Genomic_DNA"/>
</dbReference>
<organism evidence="2">
    <name type="scientific">Levilinea saccharolytica</name>
    <dbReference type="NCBI Taxonomy" id="229921"/>
    <lineage>
        <taxon>Bacteria</taxon>
        <taxon>Bacillati</taxon>
        <taxon>Chloroflexota</taxon>
        <taxon>Anaerolineae</taxon>
        <taxon>Anaerolineales</taxon>
        <taxon>Anaerolineaceae</taxon>
        <taxon>Levilinea</taxon>
    </lineage>
</organism>
<dbReference type="AlphaFoldDB" id="A0A0M9U373"/>
<dbReference type="EMBL" id="LGCM01000037">
    <property type="protein sequence ID" value="KPL81675.1"/>
    <property type="molecule type" value="Genomic_DNA"/>
</dbReference>
<reference evidence="3 4" key="2">
    <citation type="submission" date="2015-07" db="EMBL/GenBank/DDBJ databases">
        <title>Genome sequence of Levilinea saccharolytica DSM 16555.</title>
        <authorList>
            <person name="Hemp J."/>
            <person name="Ward L.M."/>
            <person name="Pace L.A."/>
            <person name="Fischer W.W."/>
        </authorList>
    </citation>
    <scope>NUCLEOTIDE SEQUENCE [LARGE SCALE GENOMIC DNA]</scope>
    <source>
        <strain evidence="3 4">KIBI-1</strain>
    </source>
</reference>
<evidence type="ECO:0000313" key="2">
    <source>
        <dbReference type="EMBL" id="GAP19493.1"/>
    </source>
</evidence>
<dbReference type="GO" id="GO:0016301">
    <property type="term" value="F:kinase activity"/>
    <property type="evidence" value="ECO:0007669"/>
    <property type="project" value="UniProtKB-KW"/>
</dbReference>
<dbReference type="STRING" id="229921.ADN01_10180"/>
<proteinExistence type="predicted"/>
<dbReference type="RefSeq" id="WP_062419767.1">
    <property type="nucleotide sequence ID" value="NZ_BBXZ01000180.1"/>
</dbReference>
<feature type="domain" description="Carbohydrate kinase PfkB" evidence="1">
    <location>
        <begin position="15"/>
        <end position="278"/>
    </location>
</feature>